<evidence type="ECO:0000313" key="6">
    <source>
        <dbReference type="EMBL" id="MFD1205222.1"/>
    </source>
</evidence>
<comment type="similarity">
    <text evidence="1 5">Belongs to the metallo-dependent hydrolases superfamily. CpsB/CapC family.</text>
</comment>
<comment type="catalytic activity">
    <reaction evidence="4 5">
        <text>O-phospho-L-tyrosyl-[protein] + H2O = L-tyrosyl-[protein] + phosphate</text>
        <dbReference type="Rhea" id="RHEA:10684"/>
        <dbReference type="Rhea" id="RHEA-COMP:10136"/>
        <dbReference type="Rhea" id="RHEA-COMP:20101"/>
        <dbReference type="ChEBI" id="CHEBI:15377"/>
        <dbReference type="ChEBI" id="CHEBI:43474"/>
        <dbReference type="ChEBI" id="CHEBI:46858"/>
        <dbReference type="ChEBI" id="CHEBI:61978"/>
        <dbReference type="EC" id="3.1.3.48"/>
    </reaction>
</comment>
<evidence type="ECO:0000256" key="1">
    <source>
        <dbReference type="ARBA" id="ARBA00005750"/>
    </source>
</evidence>
<comment type="caution">
    <text evidence="6">The sequence shown here is derived from an EMBL/GenBank/DDBJ whole genome shotgun (WGS) entry which is preliminary data.</text>
</comment>
<proteinExistence type="inferred from homology"/>
<organism evidence="6 7">
    <name type="scientific">Sporosarcina contaminans</name>
    <dbReference type="NCBI Taxonomy" id="633403"/>
    <lineage>
        <taxon>Bacteria</taxon>
        <taxon>Bacillati</taxon>
        <taxon>Bacillota</taxon>
        <taxon>Bacilli</taxon>
        <taxon>Bacillales</taxon>
        <taxon>Caryophanaceae</taxon>
        <taxon>Sporosarcina</taxon>
    </lineage>
</organism>
<dbReference type="Gene3D" id="3.20.20.140">
    <property type="entry name" value="Metal-dependent hydrolases"/>
    <property type="match status" value="1"/>
</dbReference>
<sequence>MIVDIHSHVLPGLDDGAPSMEEAILLTENAAANGVTHIIATPHLNDKYRNHAKQIKEAVADLNKELFRKRIPVDIFPGQEVQFFSCLNALGDGHLLTLADGGKYLLIELPDDHFPEFTFELLFSLQIEGYIPIIPHPERNVVLRKEKQLLYELVTKGVLLQVTANSLFGANGRTAKKCSLELIKHNLVHFISSDAHHPIQRPFLLREGYQFIERKFSTNLRNYFIENAKHVLQGTDFQPLPPISFKHTRAYKR</sequence>
<dbReference type="EC" id="3.1.3.48" evidence="5"/>
<keyword evidence="3 5" id="KW-0904">Protein phosphatase</keyword>
<evidence type="ECO:0000256" key="4">
    <source>
        <dbReference type="ARBA" id="ARBA00051722"/>
    </source>
</evidence>
<dbReference type="Pfam" id="PF19567">
    <property type="entry name" value="CpsB_CapC"/>
    <property type="match status" value="1"/>
</dbReference>
<dbReference type="SUPFAM" id="SSF89550">
    <property type="entry name" value="PHP domain-like"/>
    <property type="match status" value="1"/>
</dbReference>
<evidence type="ECO:0000256" key="3">
    <source>
        <dbReference type="ARBA" id="ARBA00022912"/>
    </source>
</evidence>
<dbReference type="InterPro" id="IPR016195">
    <property type="entry name" value="Pol/histidinol_Pase-like"/>
</dbReference>
<gene>
    <name evidence="6" type="ORF">ACFQ38_08905</name>
</gene>
<dbReference type="RefSeq" id="WP_381480420.1">
    <property type="nucleotide sequence ID" value="NZ_JBHTLT010000042.1"/>
</dbReference>
<dbReference type="PANTHER" id="PTHR39181:SF1">
    <property type="entry name" value="TYROSINE-PROTEIN PHOSPHATASE YWQE"/>
    <property type="match status" value="1"/>
</dbReference>
<evidence type="ECO:0000256" key="5">
    <source>
        <dbReference type="PIRNR" id="PIRNR016557"/>
    </source>
</evidence>
<evidence type="ECO:0000256" key="2">
    <source>
        <dbReference type="ARBA" id="ARBA00022801"/>
    </source>
</evidence>
<keyword evidence="7" id="KW-1185">Reference proteome</keyword>
<dbReference type="InterPro" id="IPR016667">
    <property type="entry name" value="Caps_polysacc_synth_CpsB/CapC"/>
</dbReference>
<evidence type="ECO:0000313" key="7">
    <source>
        <dbReference type="Proteomes" id="UP001597231"/>
    </source>
</evidence>
<dbReference type="PIRSF" id="PIRSF016557">
    <property type="entry name" value="Caps_synth_CpsB"/>
    <property type="match status" value="1"/>
</dbReference>
<name>A0ABW3TXJ1_9BACL</name>
<protein>
    <recommendedName>
        <fullName evidence="5">Tyrosine-protein phosphatase</fullName>
        <ecNumber evidence="5">3.1.3.48</ecNumber>
    </recommendedName>
</protein>
<dbReference type="PANTHER" id="PTHR39181">
    <property type="entry name" value="TYROSINE-PROTEIN PHOSPHATASE YWQE"/>
    <property type="match status" value="1"/>
</dbReference>
<dbReference type="Proteomes" id="UP001597231">
    <property type="component" value="Unassembled WGS sequence"/>
</dbReference>
<reference evidence="7" key="1">
    <citation type="journal article" date="2019" name="Int. J. Syst. Evol. Microbiol.">
        <title>The Global Catalogue of Microorganisms (GCM) 10K type strain sequencing project: providing services to taxonomists for standard genome sequencing and annotation.</title>
        <authorList>
            <consortium name="The Broad Institute Genomics Platform"/>
            <consortium name="The Broad Institute Genome Sequencing Center for Infectious Disease"/>
            <person name="Wu L."/>
            <person name="Ma J."/>
        </authorList>
    </citation>
    <scope>NUCLEOTIDE SEQUENCE [LARGE SCALE GENOMIC DNA]</scope>
    <source>
        <strain evidence="7">CCUG 53915</strain>
    </source>
</reference>
<accession>A0ABW3TXJ1</accession>
<dbReference type="EMBL" id="JBHTLT010000042">
    <property type="protein sequence ID" value="MFD1205222.1"/>
    <property type="molecule type" value="Genomic_DNA"/>
</dbReference>
<keyword evidence="2 5" id="KW-0378">Hydrolase</keyword>